<dbReference type="SUPFAM" id="SSF55008">
    <property type="entry name" value="HMA, heavy metal-associated domain"/>
    <property type="match status" value="1"/>
</dbReference>
<proteinExistence type="inferred from homology"/>
<evidence type="ECO:0008006" key="12">
    <source>
        <dbReference type="Google" id="ProtNLM"/>
    </source>
</evidence>
<feature type="transmembrane region" description="Helical" evidence="6">
    <location>
        <begin position="502"/>
        <end position="526"/>
    </location>
</feature>
<dbReference type="GO" id="GO:0019829">
    <property type="term" value="F:ATPase-coupled monoatomic cation transmembrane transporter activity"/>
    <property type="evidence" value="ECO:0007669"/>
    <property type="project" value="InterPro"/>
</dbReference>
<dbReference type="Gene3D" id="2.70.150.10">
    <property type="entry name" value="Calcium-transporting ATPase, cytoplasmic transduction domain A"/>
    <property type="match status" value="1"/>
</dbReference>
<dbReference type="InterPro" id="IPR006121">
    <property type="entry name" value="HMA_dom"/>
</dbReference>
<dbReference type="OrthoDB" id="432719at2759"/>
<feature type="domain" description="PCA1 HMA heavy metal-associated" evidence="9">
    <location>
        <begin position="360"/>
        <end position="422"/>
    </location>
</feature>
<dbReference type="InterPro" id="IPR023214">
    <property type="entry name" value="HAD_sf"/>
</dbReference>
<dbReference type="PRINTS" id="PR00120">
    <property type="entry name" value="HATPASE"/>
</dbReference>
<feature type="compositionally biased region" description="Polar residues" evidence="7">
    <location>
        <begin position="40"/>
        <end position="50"/>
    </location>
</feature>
<dbReference type="SUPFAM" id="SSF81665">
    <property type="entry name" value="Calcium ATPase, transmembrane domain M"/>
    <property type="match status" value="1"/>
</dbReference>
<dbReference type="Gene3D" id="3.30.70.100">
    <property type="match status" value="1"/>
</dbReference>
<feature type="transmembrane region" description="Helical" evidence="6">
    <location>
        <begin position="1056"/>
        <end position="1075"/>
    </location>
</feature>
<feature type="transmembrane region" description="Helical" evidence="6">
    <location>
        <begin position="688"/>
        <end position="714"/>
    </location>
</feature>
<evidence type="ECO:0000256" key="6">
    <source>
        <dbReference type="RuleBase" id="RU362081"/>
    </source>
</evidence>
<evidence type="ECO:0000259" key="9">
    <source>
        <dbReference type="Pfam" id="PF24534"/>
    </source>
</evidence>
<evidence type="ECO:0000313" key="10">
    <source>
        <dbReference type="EMBL" id="CAI6305402.1"/>
    </source>
</evidence>
<feature type="transmembrane region" description="Helical" evidence="6">
    <location>
        <begin position="470"/>
        <end position="490"/>
    </location>
</feature>
<evidence type="ECO:0000313" key="11">
    <source>
        <dbReference type="Proteomes" id="UP001152607"/>
    </source>
</evidence>
<keyword evidence="3 6" id="KW-0479">Metal-binding</keyword>
<dbReference type="GO" id="GO:0016020">
    <property type="term" value="C:membrane"/>
    <property type="evidence" value="ECO:0007669"/>
    <property type="project" value="UniProtKB-SubCell"/>
</dbReference>
<keyword evidence="4 6" id="KW-1133">Transmembrane helix</keyword>
<dbReference type="SUPFAM" id="SSF81653">
    <property type="entry name" value="Calcium ATPase, transduction domain A"/>
    <property type="match status" value="1"/>
</dbReference>
<keyword evidence="6" id="KW-0067">ATP-binding</keyword>
<reference evidence="10" key="1">
    <citation type="submission" date="2023-01" db="EMBL/GenBank/DDBJ databases">
        <authorList>
            <person name="Van Ghelder C."/>
            <person name="Rancurel C."/>
        </authorList>
    </citation>
    <scope>NUCLEOTIDE SEQUENCE</scope>
    <source>
        <strain evidence="10">CNCM I-4278</strain>
    </source>
</reference>
<comment type="similarity">
    <text evidence="6">Belongs to the cation transport ATPase (P-type) (TC 3.A.3) family. Type IB subfamily.</text>
</comment>
<dbReference type="Gene3D" id="1.20.1110.10">
    <property type="entry name" value="Calcium-transporting ATPase, transmembrane domain"/>
    <property type="match status" value="1"/>
</dbReference>
<comment type="caution">
    <text evidence="10">The sequence shown here is derived from an EMBL/GenBank/DDBJ whole genome shotgun (WGS) entry which is preliminary data.</text>
</comment>
<dbReference type="InterPro" id="IPR036412">
    <property type="entry name" value="HAD-like_sf"/>
</dbReference>
<organism evidence="10 11">
    <name type="scientific">Periconia digitata</name>
    <dbReference type="NCBI Taxonomy" id="1303443"/>
    <lineage>
        <taxon>Eukaryota</taxon>
        <taxon>Fungi</taxon>
        <taxon>Dikarya</taxon>
        <taxon>Ascomycota</taxon>
        <taxon>Pezizomycotina</taxon>
        <taxon>Dothideomycetes</taxon>
        <taxon>Pleosporomycetidae</taxon>
        <taxon>Pleosporales</taxon>
        <taxon>Massarineae</taxon>
        <taxon>Periconiaceae</taxon>
        <taxon>Periconia</taxon>
    </lineage>
</organism>
<sequence length="1080" mass="114584">MACGSSCCGSSRGQAPVSTPQDQGQSAVTQNAESRAESPESPQRCNTTAPSPDGNCCGDDEDPSISVNSINDDCCSSPTSKANHEDKEAASCCNDSQEDGCSPEDKCCSDKSTNVPSCCEGKSFPCCGPSCIDRLALRECVAEKNTDHACPSENPQGEGNACQKHKESAWGKYRAQLETLGCICRTLLARNQETCCTPSRNYLPLENCCSSSDSGSTTGCRDQKEQSAACADSGCSKGPLSEVPPLNDAGSLKKSVLPNLSTCASACCKTPITQIQSSMDLEKGVSSEDHIVLSIQGMTCTGCETKLSRTLASIPTTLSNIKTSLVLARAEFDNHGTMSPAEIIAYLEKTTEFKCELLHAQGSTLDLVSTGVISDIVNGTWPAGVTDVKSVGKNAVRVHFDASIIGARDLLGHWSTVRLAPHHADPTIDVGAKHVRWVGLMTLLSILLTIPVLVLGWAPIPGKEQKKVTLSSISLALTTIIQFVVAGSFYPNAIKALIFSRVIEMDLLIVLSSSAAYVFSVVSFGYLVTQKPLSTGEFFETSALLITLIMLGRYLAALARQKAIESVSIRSLQCPTATILTKGTEQEVDTRLLQYGDIFIVPGDTIIPTDGQVISGCSEVNESMITGEFRPVEKYKSSTVIAGSMNGPGVLNVRLTKIPGDNTVSTIAKMVDDARLSKPKIQGMADKIASYFVPIVLLLAVIVFCIWVATGITIQNKSESEATIQAITYAICVLIVSCPCAIGLAVPMVVVVACGVVAKKGVIFKSSEAMEVANKTTHVVFDKTGTLTKGQLGIVKEEYLDNTPRTKALLLGLVQNSKHPVALAVAAHLVKQNIQTIEVSNPQNLVGKGIEASSGDEKLFQNFLSQEHTTFCFTINGSLAALFNLQDALREDTLPTLEKLRQKGISVHILSGDEDGPVRAVASELDISVSNWRSRCSPADKQAYVKALLAPSASRTPSIKTAQPVVMFCGDGTNDAAALAQATIGVHMNEGTDVAGSAADIVLMRPGLAGVLVAINMSSKAMNRIAFNFGWSFVYNLFAVLLASGAFVRVRIPPEFAGLGELVSVLPVVAAGVLLKWTKI</sequence>
<dbReference type="GO" id="GO:0005524">
    <property type="term" value="F:ATP binding"/>
    <property type="evidence" value="ECO:0007669"/>
    <property type="project" value="UniProtKB-UniRule"/>
</dbReference>
<dbReference type="Gene3D" id="3.40.1110.10">
    <property type="entry name" value="Calcium-transporting ATPase, cytoplasmic domain N"/>
    <property type="match status" value="1"/>
</dbReference>
<dbReference type="Pfam" id="PF00702">
    <property type="entry name" value="Hydrolase"/>
    <property type="match status" value="1"/>
</dbReference>
<dbReference type="Gene3D" id="3.40.50.1000">
    <property type="entry name" value="HAD superfamily/HAD-like"/>
    <property type="match status" value="1"/>
</dbReference>
<accession>A0A9W4U608</accession>
<dbReference type="NCBIfam" id="TIGR01494">
    <property type="entry name" value="ATPase_P-type"/>
    <property type="match status" value="1"/>
</dbReference>
<dbReference type="FunFam" id="2.70.150.10:FF:000002">
    <property type="entry name" value="Copper-transporting ATPase 1, putative"/>
    <property type="match status" value="1"/>
</dbReference>
<dbReference type="InterPro" id="IPR008250">
    <property type="entry name" value="ATPase_P-typ_transduc_dom_A_sf"/>
</dbReference>
<dbReference type="CDD" id="cd00371">
    <property type="entry name" value="HMA"/>
    <property type="match status" value="1"/>
</dbReference>
<dbReference type="InterPro" id="IPR018303">
    <property type="entry name" value="ATPase_P-typ_P_site"/>
</dbReference>
<dbReference type="PROSITE" id="PS00154">
    <property type="entry name" value="ATPASE_E1_E2"/>
    <property type="match status" value="1"/>
</dbReference>
<dbReference type="PROSITE" id="PS01229">
    <property type="entry name" value="COF_2"/>
    <property type="match status" value="1"/>
</dbReference>
<dbReference type="PANTHER" id="PTHR46594">
    <property type="entry name" value="P-TYPE CATION-TRANSPORTING ATPASE"/>
    <property type="match status" value="1"/>
</dbReference>
<evidence type="ECO:0000256" key="1">
    <source>
        <dbReference type="ARBA" id="ARBA00004370"/>
    </source>
</evidence>
<dbReference type="InterPro" id="IPR056236">
    <property type="entry name" value="HMA_PCA1"/>
</dbReference>
<dbReference type="EMBL" id="CAOQHR010000002">
    <property type="protein sequence ID" value="CAI6305402.1"/>
    <property type="molecule type" value="Genomic_DNA"/>
</dbReference>
<evidence type="ECO:0000256" key="7">
    <source>
        <dbReference type="SAM" id="MobiDB-lite"/>
    </source>
</evidence>
<dbReference type="PANTHER" id="PTHR46594:SF4">
    <property type="entry name" value="P-TYPE CATION-TRANSPORTING ATPASE"/>
    <property type="match status" value="1"/>
</dbReference>
<dbReference type="GO" id="GO:0046872">
    <property type="term" value="F:metal ion binding"/>
    <property type="evidence" value="ECO:0007669"/>
    <property type="project" value="UniProtKB-KW"/>
</dbReference>
<feature type="region of interest" description="Disordered" evidence="7">
    <location>
        <begin position="1"/>
        <end position="64"/>
    </location>
</feature>
<evidence type="ECO:0000256" key="4">
    <source>
        <dbReference type="ARBA" id="ARBA00022989"/>
    </source>
</evidence>
<feature type="transmembrane region" description="Helical" evidence="6">
    <location>
        <begin position="1025"/>
        <end position="1050"/>
    </location>
</feature>
<dbReference type="GO" id="GO:0016887">
    <property type="term" value="F:ATP hydrolysis activity"/>
    <property type="evidence" value="ECO:0007669"/>
    <property type="project" value="InterPro"/>
</dbReference>
<feature type="transmembrane region" description="Helical" evidence="6">
    <location>
        <begin position="726"/>
        <end position="758"/>
    </location>
</feature>
<protein>
    <recommendedName>
        <fullName evidence="12">P-type Cu(+) transporter</fullName>
    </recommendedName>
</protein>
<dbReference type="InterPro" id="IPR023299">
    <property type="entry name" value="ATPase_P-typ_cyto_dom_N"/>
</dbReference>
<gene>
    <name evidence="10" type="ORF">PDIGIT_LOCUS3002</name>
</gene>
<dbReference type="InterPro" id="IPR023298">
    <property type="entry name" value="ATPase_P-typ_TM_dom_sf"/>
</dbReference>
<feature type="compositionally biased region" description="Polar residues" evidence="7">
    <location>
        <begin position="16"/>
        <end position="33"/>
    </location>
</feature>
<dbReference type="Pfam" id="PF24534">
    <property type="entry name" value="HMA_PCA1"/>
    <property type="match status" value="1"/>
</dbReference>
<dbReference type="InterPro" id="IPR001757">
    <property type="entry name" value="P_typ_ATPase"/>
</dbReference>
<dbReference type="AlphaFoldDB" id="A0A9W4U608"/>
<dbReference type="NCBIfam" id="TIGR01525">
    <property type="entry name" value="ATPase-IB_hvy"/>
    <property type="match status" value="1"/>
</dbReference>
<dbReference type="SUPFAM" id="SSF56784">
    <property type="entry name" value="HAD-like"/>
    <property type="match status" value="1"/>
</dbReference>
<keyword evidence="2 6" id="KW-0812">Transmembrane</keyword>
<evidence type="ECO:0000256" key="3">
    <source>
        <dbReference type="ARBA" id="ARBA00022723"/>
    </source>
</evidence>
<evidence type="ECO:0000256" key="5">
    <source>
        <dbReference type="ARBA" id="ARBA00023136"/>
    </source>
</evidence>
<evidence type="ECO:0000259" key="8">
    <source>
        <dbReference type="Pfam" id="PF00122"/>
    </source>
</evidence>
<feature type="transmembrane region" description="Helical" evidence="6">
    <location>
        <begin position="437"/>
        <end position="458"/>
    </location>
</feature>
<dbReference type="Pfam" id="PF00122">
    <property type="entry name" value="E1-E2_ATPase"/>
    <property type="match status" value="1"/>
</dbReference>
<keyword evidence="11" id="KW-1185">Reference proteome</keyword>
<keyword evidence="6" id="KW-0547">Nucleotide-binding</keyword>
<dbReference type="NCBIfam" id="TIGR01511">
    <property type="entry name" value="ATPase-IB1_Cu"/>
    <property type="match status" value="1"/>
</dbReference>
<dbReference type="GO" id="GO:0030003">
    <property type="term" value="P:intracellular monoatomic cation homeostasis"/>
    <property type="evidence" value="ECO:0007669"/>
    <property type="project" value="UniProtKB-ARBA"/>
</dbReference>
<evidence type="ECO:0000256" key="2">
    <source>
        <dbReference type="ARBA" id="ARBA00022692"/>
    </source>
</evidence>
<dbReference type="InterPro" id="IPR059000">
    <property type="entry name" value="ATPase_P-type_domA"/>
</dbReference>
<feature type="compositionally biased region" description="Low complexity" evidence="7">
    <location>
        <begin position="1"/>
        <end position="13"/>
    </location>
</feature>
<dbReference type="InterPro" id="IPR027256">
    <property type="entry name" value="P-typ_ATPase_IB"/>
</dbReference>
<keyword evidence="5 6" id="KW-0472">Membrane</keyword>
<comment type="subcellular location">
    <subcellularLocation>
        <location evidence="1 6">Membrane</location>
    </subcellularLocation>
</comment>
<dbReference type="Proteomes" id="UP001152607">
    <property type="component" value="Unassembled WGS sequence"/>
</dbReference>
<dbReference type="InterPro" id="IPR036163">
    <property type="entry name" value="HMA_dom_sf"/>
</dbReference>
<feature type="domain" description="P-type ATPase A" evidence="8">
    <location>
        <begin position="572"/>
        <end position="671"/>
    </location>
</feature>
<dbReference type="PRINTS" id="PR00119">
    <property type="entry name" value="CATATPASE"/>
</dbReference>
<feature type="transmembrane region" description="Helical" evidence="6">
    <location>
        <begin position="538"/>
        <end position="556"/>
    </location>
</feature>
<name>A0A9W4U608_9PLEO</name>